<dbReference type="SUPFAM" id="SSF51679">
    <property type="entry name" value="Bacterial luciferase-like"/>
    <property type="match status" value="1"/>
</dbReference>
<feature type="compositionally biased region" description="Basic and acidic residues" evidence="6">
    <location>
        <begin position="432"/>
        <end position="441"/>
    </location>
</feature>
<keyword evidence="3" id="KW-0560">Oxidoreductase</keyword>
<dbReference type="InterPro" id="IPR036661">
    <property type="entry name" value="Luciferase-like_sf"/>
</dbReference>
<keyword evidence="4" id="KW-0503">Monooxygenase</keyword>
<dbReference type="PANTHER" id="PTHR30011">
    <property type="entry name" value="ALKANESULFONATE MONOOXYGENASE-RELATED"/>
    <property type="match status" value="1"/>
</dbReference>
<dbReference type="PANTHER" id="PTHR30011:SF16">
    <property type="entry name" value="C2H2 FINGER DOMAIN TRANSCRIPTION FACTOR (EUROFUNG)-RELATED"/>
    <property type="match status" value="1"/>
</dbReference>
<keyword evidence="1" id="KW-0285">Flavoprotein</keyword>
<organism evidence="8 9">
    <name type="scientific">Roseococcus pinisoli</name>
    <dbReference type="NCBI Taxonomy" id="2835040"/>
    <lineage>
        <taxon>Bacteria</taxon>
        <taxon>Pseudomonadati</taxon>
        <taxon>Pseudomonadota</taxon>
        <taxon>Alphaproteobacteria</taxon>
        <taxon>Acetobacterales</taxon>
        <taxon>Roseomonadaceae</taxon>
        <taxon>Roseococcus</taxon>
    </lineage>
</organism>
<reference evidence="8 9" key="1">
    <citation type="submission" date="2021-05" db="EMBL/GenBank/DDBJ databases">
        <title>Roseococcus sp. XZZS9, whole genome shotgun sequencing project.</title>
        <authorList>
            <person name="Zhao G."/>
            <person name="Shen L."/>
        </authorList>
    </citation>
    <scope>NUCLEOTIDE SEQUENCE [LARGE SCALE GENOMIC DNA]</scope>
    <source>
        <strain evidence="8 9">XZZS9</strain>
    </source>
</reference>
<comment type="similarity">
    <text evidence="5">Belongs to the NtaA/SnaA/DszA monooxygenase family.</text>
</comment>
<keyword evidence="9" id="KW-1185">Reference proteome</keyword>
<dbReference type="Pfam" id="PF00296">
    <property type="entry name" value="Bac_luciferase"/>
    <property type="match status" value="1"/>
</dbReference>
<evidence type="ECO:0000256" key="4">
    <source>
        <dbReference type="ARBA" id="ARBA00023033"/>
    </source>
</evidence>
<evidence type="ECO:0000256" key="2">
    <source>
        <dbReference type="ARBA" id="ARBA00022643"/>
    </source>
</evidence>
<keyword evidence="2" id="KW-0288">FMN</keyword>
<dbReference type="Proteomes" id="UP000766336">
    <property type="component" value="Unassembled WGS sequence"/>
</dbReference>
<dbReference type="RefSeq" id="WP_213668968.1">
    <property type="nucleotide sequence ID" value="NZ_JAHCDA010000001.1"/>
</dbReference>
<dbReference type="InterPro" id="IPR011251">
    <property type="entry name" value="Luciferase-like_dom"/>
</dbReference>
<evidence type="ECO:0000256" key="5">
    <source>
        <dbReference type="ARBA" id="ARBA00033748"/>
    </source>
</evidence>
<dbReference type="Gene3D" id="3.20.20.30">
    <property type="entry name" value="Luciferase-like domain"/>
    <property type="match status" value="1"/>
</dbReference>
<dbReference type="NCBIfam" id="TIGR03860">
    <property type="entry name" value="FMN_nitrolo"/>
    <property type="match status" value="1"/>
</dbReference>
<dbReference type="CDD" id="cd01095">
    <property type="entry name" value="Nitrilotriacetate_monoxgenase"/>
    <property type="match status" value="1"/>
</dbReference>
<evidence type="ECO:0000259" key="7">
    <source>
        <dbReference type="Pfam" id="PF00296"/>
    </source>
</evidence>
<evidence type="ECO:0000256" key="6">
    <source>
        <dbReference type="SAM" id="MobiDB-lite"/>
    </source>
</evidence>
<evidence type="ECO:0000313" key="8">
    <source>
        <dbReference type="EMBL" id="MBS7810346.1"/>
    </source>
</evidence>
<gene>
    <name evidence="8" type="ORF">KHU32_05310</name>
</gene>
<dbReference type="PIRSF" id="PIRSF000337">
    <property type="entry name" value="NTA_MOA"/>
    <property type="match status" value="1"/>
</dbReference>
<evidence type="ECO:0000313" key="9">
    <source>
        <dbReference type="Proteomes" id="UP000766336"/>
    </source>
</evidence>
<accession>A0ABS5Q9I4</accession>
<protein>
    <submittedName>
        <fullName evidence="8">LLM class flavin-dependent oxidoreductase</fullName>
    </submittedName>
</protein>
<dbReference type="EMBL" id="JAHCDA010000001">
    <property type="protein sequence ID" value="MBS7810346.1"/>
    <property type="molecule type" value="Genomic_DNA"/>
</dbReference>
<sequence>MSAPKKIALATLVQPNGNHLAAWLAPEAQPDAGTDIAWWQRMAQIAEQGKFDLFFIADTPTVRVDNMRMWSHAPSFMNQLEPLTMLAAVAGATRRIGLGATVSTSFNEPYNVARSFASLDHISGGRAGWNVVTSANDYAARNYGHAKLAPHAERYARAHEFVQVVQKLWDCWQDDAFINDREQKLTFDPARFHVVAHEGKHFRVNGGLNLARSPQGHPVIIQAGASNTGKELAAETAEVVFGTSATIEEAVKFYDDLKGRMAKYGRARDNLKILGGITVIVGDTQEEAEARHLQYQEMLHPSVGVLRVSQDLETDLSDLPLDEPVPERRIPKSANHHQAYFAEIVGLIGQGLTLRQVAMRYNRSKATFCGTAAQVADVMQEWVEAGACDGFMVTFPVMPTCLQDFVDKVVPELQRRGMFREDYTGTTLREHLGIPRPENRHVAGGPAKTEAAE</sequence>
<proteinExistence type="inferred from homology"/>
<dbReference type="InterPro" id="IPR016215">
    <property type="entry name" value="NTA_MOA"/>
</dbReference>
<dbReference type="InterPro" id="IPR051260">
    <property type="entry name" value="Diverse_substr_monoxygenases"/>
</dbReference>
<feature type="domain" description="Luciferase-like" evidence="7">
    <location>
        <begin position="29"/>
        <end position="387"/>
    </location>
</feature>
<feature type="region of interest" description="Disordered" evidence="6">
    <location>
        <begin position="432"/>
        <end position="453"/>
    </location>
</feature>
<name>A0ABS5Q9I4_9PROT</name>
<evidence type="ECO:0000256" key="3">
    <source>
        <dbReference type="ARBA" id="ARBA00023002"/>
    </source>
</evidence>
<comment type="caution">
    <text evidence="8">The sequence shown here is derived from an EMBL/GenBank/DDBJ whole genome shotgun (WGS) entry which is preliminary data.</text>
</comment>
<evidence type="ECO:0000256" key="1">
    <source>
        <dbReference type="ARBA" id="ARBA00022630"/>
    </source>
</evidence>